<dbReference type="Proteomes" id="UP001172101">
    <property type="component" value="Unassembled WGS sequence"/>
</dbReference>
<feature type="region of interest" description="Disordered" evidence="1">
    <location>
        <begin position="47"/>
        <end position="66"/>
    </location>
</feature>
<protein>
    <submittedName>
        <fullName evidence="2">Uncharacterized protein</fullName>
    </submittedName>
</protein>
<keyword evidence="3" id="KW-1185">Reference proteome</keyword>
<evidence type="ECO:0000313" key="3">
    <source>
        <dbReference type="Proteomes" id="UP001172101"/>
    </source>
</evidence>
<evidence type="ECO:0000313" key="2">
    <source>
        <dbReference type="EMBL" id="KAK0726924.1"/>
    </source>
</evidence>
<comment type="caution">
    <text evidence="2">The sequence shown here is derived from an EMBL/GenBank/DDBJ whole genome shotgun (WGS) entry which is preliminary data.</text>
</comment>
<dbReference type="GeneID" id="85322632"/>
<evidence type="ECO:0000256" key="1">
    <source>
        <dbReference type="SAM" id="MobiDB-lite"/>
    </source>
</evidence>
<sequence length="202" mass="23302">MLKEALELGILNERTEAIWRKSLLEMAYHEAVRKVQFPKRLQRELGERDSDLEASGEEYEDDKNSFSNTILPALRTNSIQVSQYTKTGSGISSLKEEEKEERLPIQQSKHDDGHDSHEEKKEKERLLIEQSKYDDGYEDTDKDKGTDNGEGETLTLTPKLSKLSLKGSYRKLKEVSGKFKRSRVGSLFQNLRDEGWVGEQEY</sequence>
<organism evidence="2 3">
    <name type="scientific">Lasiosphaeria miniovina</name>
    <dbReference type="NCBI Taxonomy" id="1954250"/>
    <lineage>
        <taxon>Eukaryota</taxon>
        <taxon>Fungi</taxon>
        <taxon>Dikarya</taxon>
        <taxon>Ascomycota</taxon>
        <taxon>Pezizomycotina</taxon>
        <taxon>Sordariomycetes</taxon>
        <taxon>Sordariomycetidae</taxon>
        <taxon>Sordariales</taxon>
        <taxon>Lasiosphaeriaceae</taxon>
        <taxon>Lasiosphaeria</taxon>
    </lineage>
</organism>
<name>A0AA40B3D5_9PEZI</name>
<gene>
    <name evidence="2" type="ORF">B0T26DRAFT_671661</name>
</gene>
<dbReference type="RefSeq" id="XP_060299780.1">
    <property type="nucleotide sequence ID" value="XM_060439362.1"/>
</dbReference>
<accession>A0AA40B3D5</accession>
<dbReference type="AlphaFoldDB" id="A0AA40B3D5"/>
<dbReference type="EMBL" id="JAUIRO010000002">
    <property type="protein sequence ID" value="KAK0726924.1"/>
    <property type="molecule type" value="Genomic_DNA"/>
</dbReference>
<feature type="region of interest" description="Disordered" evidence="1">
    <location>
        <begin position="88"/>
        <end position="155"/>
    </location>
</feature>
<proteinExistence type="predicted"/>
<feature type="compositionally biased region" description="Basic and acidic residues" evidence="1">
    <location>
        <begin position="94"/>
        <end position="147"/>
    </location>
</feature>
<feature type="compositionally biased region" description="Acidic residues" evidence="1">
    <location>
        <begin position="52"/>
        <end position="61"/>
    </location>
</feature>
<reference evidence="2" key="1">
    <citation type="submission" date="2023-06" db="EMBL/GenBank/DDBJ databases">
        <title>Genome-scale phylogeny and comparative genomics of the fungal order Sordariales.</title>
        <authorList>
            <consortium name="Lawrence Berkeley National Laboratory"/>
            <person name="Hensen N."/>
            <person name="Bonometti L."/>
            <person name="Westerberg I."/>
            <person name="Brannstrom I.O."/>
            <person name="Guillou S."/>
            <person name="Cros-Aarteil S."/>
            <person name="Calhoun S."/>
            <person name="Haridas S."/>
            <person name="Kuo A."/>
            <person name="Mondo S."/>
            <person name="Pangilinan J."/>
            <person name="Riley R."/>
            <person name="LaButti K."/>
            <person name="Andreopoulos B."/>
            <person name="Lipzen A."/>
            <person name="Chen C."/>
            <person name="Yanf M."/>
            <person name="Daum C."/>
            <person name="Ng V."/>
            <person name="Clum A."/>
            <person name="Steindorff A."/>
            <person name="Ohm R."/>
            <person name="Martin F."/>
            <person name="Silar P."/>
            <person name="Natvig D."/>
            <person name="Lalanne C."/>
            <person name="Gautier V."/>
            <person name="Ament-velasquez S.L."/>
            <person name="Kruys A."/>
            <person name="Hutchinson M.I."/>
            <person name="Powell A.J."/>
            <person name="Barry K."/>
            <person name="Miller A.N."/>
            <person name="Grigoriev I.V."/>
            <person name="Debuchy R."/>
            <person name="Gladieux P."/>
            <person name="Thoren M.H."/>
            <person name="Johannesson H."/>
        </authorList>
    </citation>
    <scope>NUCLEOTIDE SEQUENCE</scope>
    <source>
        <strain evidence="2">SMH2392-1A</strain>
    </source>
</reference>